<dbReference type="EMBL" id="JAESVG020000002">
    <property type="protein sequence ID" value="KAG8630756.1"/>
    <property type="molecule type" value="Genomic_DNA"/>
</dbReference>
<sequence length="575" mass="63420">MTTINQDHAPQRAWDSQSPRLSPPRILQPQQASINDQWTQAWQGLQQQVHDNTASLELQRSHIYELHDAVKSMHSEFDSICRQMRVVTDVVQTRLGDMEPEKQYVDILTQHLQTVDKKASEITGLKVQLDIIVQRLRRLEVQQQTAESPVPHDSHYQQGPNDAYTTQQPGRTTSTEYRALPPAPLSQRPPPYQAQHRSECRRDEYAINTDARSVTSFRRLYSPFDVTAPSILASSQHAHTPHEPAAPAPHHDVAQSSVLSVVNAKHGKRPAVIDATAHDASATASQKRQKLARLMPRSSRDETALLHADLPQLHGLDARDFSSHFSSAPAVGPTTTSVPFPPTVEAAEAQQEACRAEYYAAEAARGRAQEARYRGRGRRAGSQGYPRNIDIRRDWPRSGGNHCQMDQANAMVGQDSQRGRDVRSACNISTDDASQCSTTTPGTPTAALQDSGNKSRTKPMRNANGILVRQDGRPDMRSISSAQNLRKVHAKKDVQREREMANRTNATSSNPDSESCMGGNVTKSSVTPIKEGLEKSEGGEMKSEGGGMKSEGGEMGHRKFAMNKGGGEEKDLIPV</sequence>
<accession>A0A8K0LAD6</accession>
<feature type="compositionally biased region" description="Basic and acidic residues" evidence="1">
    <location>
        <begin position="531"/>
        <end position="543"/>
    </location>
</feature>
<feature type="region of interest" description="Disordered" evidence="1">
    <location>
        <begin position="143"/>
        <end position="204"/>
    </location>
</feature>
<feature type="compositionally biased region" description="Polar residues" evidence="1">
    <location>
        <begin position="1"/>
        <end position="20"/>
    </location>
</feature>
<evidence type="ECO:0000256" key="1">
    <source>
        <dbReference type="SAM" id="MobiDB-lite"/>
    </source>
</evidence>
<feature type="compositionally biased region" description="Basic and acidic residues" evidence="1">
    <location>
        <begin position="566"/>
        <end position="575"/>
    </location>
</feature>
<feature type="compositionally biased region" description="Polar residues" evidence="1">
    <location>
        <begin position="502"/>
        <end position="513"/>
    </location>
</feature>
<evidence type="ECO:0000313" key="3">
    <source>
        <dbReference type="Proteomes" id="UP000809789"/>
    </source>
</evidence>
<feature type="compositionally biased region" description="Polar residues" evidence="1">
    <location>
        <begin position="156"/>
        <end position="176"/>
    </location>
</feature>
<keyword evidence="3" id="KW-1185">Reference proteome</keyword>
<feature type="compositionally biased region" description="Basic and acidic residues" evidence="1">
    <location>
        <begin position="491"/>
        <end position="501"/>
    </location>
</feature>
<proteinExistence type="predicted"/>
<protein>
    <submittedName>
        <fullName evidence="2">Uncharacterized protein</fullName>
    </submittedName>
</protein>
<reference evidence="2" key="1">
    <citation type="submission" date="2021-07" db="EMBL/GenBank/DDBJ databases">
        <title>Elsinoe batatas strain:CRI-CJ2 Genome sequencing and assembly.</title>
        <authorList>
            <person name="Huang L."/>
        </authorList>
    </citation>
    <scope>NUCLEOTIDE SEQUENCE</scope>
    <source>
        <strain evidence="2">CRI-CJ2</strain>
    </source>
</reference>
<feature type="compositionally biased region" description="Pro residues" evidence="1">
    <location>
        <begin position="181"/>
        <end position="192"/>
    </location>
</feature>
<feature type="compositionally biased region" description="Polar residues" evidence="1">
    <location>
        <begin position="430"/>
        <end position="454"/>
    </location>
</feature>
<comment type="caution">
    <text evidence="2">The sequence shown here is derived from an EMBL/GenBank/DDBJ whole genome shotgun (WGS) entry which is preliminary data.</text>
</comment>
<organism evidence="2 3">
    <name type="scientific">Elsinoe batatas</name>
    <dbReference type="NCBI Taxonomy" id="2601811"/>
    <lineage>
        <taxon>Eukaryota</taxon>
        <taxon>Fungi</taxon>
        <taxon>Dikarya</taxon>
        <taxon>Ascomycota</taxon>
        <taxon>Pezizomycotina</taxon>
        <taxon>Dothideomycetes</taxon>
        <taxon>Dothideomycetidae</taxon>
        <taxon>Myriangiales</taxon>
        <taxon>Elsinoaceae</taxon>
        <taxon>Elsinoe</taxon>
    </lineage>
</organism>
<dbReference type="Proteomes" id="UP000809789">
    <property type="component" value="Unassembled WGS sequence"/>
</dbReference>
<feature type="region of interest" description="Disordered" evidence="1">
    <location>
        <begin position="430"/>
        <end position="575"/>
    </location>
</feature>
<feature type="region of interest" description="Disordered" evidence="1">
    <location>
        <begin position="1"/>
        <end position="25"/>
    </location>
</feature>
<dbReference type="AlphaFoldDB" id="A0A8K0LAD6"/>
<dbReference type="OrthoDB" id="5396360at2759"/>
<name>A0A8K0LAD6_9PEZI</name>
<gene>
    <name evidence="2" type="ORF">KVT40_002375</name>
</gene>
<evidence type="ECO:0000313" key="2">
    <source>
        <dbReference type="EMBL" id="KAG8630756.1"/>
    </source>
</evidence>
<feature type="region of interest" description="Disordered" evidence="1">
    <location>
        <begin position="374"/>
        <end position="395"/>
    </location>
</feature>